<dbReference type="AlphaFoldDB" id="A0A812J627"/>
<comment type="caution">
    <text evidence="7">The sequence shown here is derived from an EMBL/GenBank/DDBJ whole genome shotgun (WGS) entry which is preliminary data.</text>
</comment>
<keyword evidence="4" id="KW-0378">Hydrolase</keyword>
<evidence type="ECO:0000313" key="8">
    <source>
        <dbReference type="Proteomes" id="UP000649617"/>
    </source>
</evidence>
<keyword evidence="4" id="KW-0255">Endonuclease</keyword>
<protein>
    <recommendedName>
        <fullName evidence="4">Ribonuclease</fullName>
        <ecNumber evidence="4">3.1.26.4</ecNumber>
    </recommendedName>
</protein>
<dbReference type="Gene3D" id="3.30.420.10">
    <property type="entry name" value="Ribonuclease H-like superfamily/Ribonuclease H"/>
    <property type="match status" value="1"/>
</dbReference>
<organism evidence="7 8">
    <name type="scientific">Symbiodinium pilosum</name>
    <name type="common">Dinoflagellate</name>
    <dbReference type="NCBI Taxonomy" id="2952"/>
    <lineage>
        <taxon>Eukaryota</taxon>
        <taxon>Sar</taxon>
        <taxon>Alveolata</taxon>
        <taxon>Dinophyceae</taxon>
        <taxon>Suessiales</taxon>
        <taxon>Symbiodiniaceae</taxon>
        <taxon>Symbiodinium</taxon>
    </lineage>
</organism>
<dbReference type="Pfam" id="PF01351">
    <property type="entry name" value="RNase_HII"/>
    <property type="match status" value="2"/>
</dbReference>
<comment type="function">
    <text evidence="4">Endonuclease that specifically degrades the RNA of RNA-DNA hybrids.</text>
</comment>
<comment type="catalytic activity">
    <reaction evidence="4">
        <text>Endonucleolytic cleavage to 5'-phosphomonoester.</text>
        <dbReference type="EC" id="3.1.26.4"/>
    </reaction>
</comment>
<feature type="non-terminal residue" evidence="7">
    <location>
        <position position="1"/>
    </location>
</feature>
<dbReference type="PANTHER" id="PTHR12203:SF35">
    <property type="entry name" value="PROTEIN O-GLUCOSYLTRANSFERASE 1"/>
    <property type="match status" value="1"/>
</dbReference>
<sequence length="571" mass="64441">MRQVLDILSRVNDSKKLSSQQREALYEELTSAKFKGRIAWSVAEASVTEIDSSNILQASLSAMAKAVRGLSASAMESLVVLVDGCNRPPELLAAGEKWTRLSQRDREALKNQTKLSRWFAQKEKQEKEEPWRPKDVEAVVEGDGRVPSISAASVLAKVYRDRRMEALDEVHPGYDFKTHKGYGTEAHLKAIKLHGICPEHRRSFEPVRQALVTEGQGLEPTKREKRDKRESDCDSESKRGWLDLPWLKINLPTVSVHGNVSQLANTVKGIYGWQYYFAEVAIIEGRILLRRSDAWLGGWLLATLRLIDQALHLDDAPPPDVLFVLSVHDEAHLEKARFNPLPLLSALATRAHWDIPIPGQTWYEAAGGVSSQDVEQNFGLWESAQWQASLEETYPWKSRSPRAFFRGHDWASSNAFTEFLPDRPQEACIAPHDVSMSFSYRRMYAELSQGELQDLLDVGLTGAPKFVQEQHPKQSYVRPVSLPEHAQYKFLLHLDGTAASNRLLKLLFMGSVVLKQDSVYEEFFYKDLKPWVHFVPISRDRCSFTWPEPEPPASGTLTAAAAVLAVYAGLQ</sequence>
<evidence type="ECO:0000259" key="6">
    <source>
        <dbReference type="PROSITE" id="PS51975"/>
    </source>
</evidence>
<dbReference type="OrthoDB" id="7462577at2759"/>
<feature type="compositionally biased region" description="Basic and acidic residues" evidence="5">
    <location>
        <begin position="220"/>
        <end position="237"/>
    </location>
</feature>
<keyword evidence="2" id="KW-0808">Transferase</keyword>
<keyword evidence="8" id="KW-1185">Reference proteome</keyword>
<dbReference type="InterPro" id="IPR051091">
    <property type="entry name" value="O-Glucosyltr/Glycosyltrsf_90"/>
</dbReference>
<evidence type="ECO:0000313" key="7">
    <source>
        <dbReference type="EMBL" id="CAE7198373.1"/>
    </source>
</evidence>
<dbReference type="InterPro" id="IPR022898">
    <property type="entry name" value="RNase_HII"/>
</dbReference>
<dbReference type="Pfam" id="PF05686">
    <property type="entry name" value="Glyco_transf_90"/>
    <property type="match status" value="1"/>
</dbReference>
<dbReference type="CDD" id="cd07182">
    <property type="entry name" value="RNase_HII_bacteria_HII_like"/>
    <property type="match status" value="1"/>
</dbReference>
<dbReference type="InterPro" id="IPR006598">
    <property type="entry name" value="CAP10"/>
</dbReference>
<evidence type="ECO:0000256" key="1">
    <source>
        <dbReference type="ARBA" id="ARBA00010118"/>
    </source>
</evidence>
<proteinExistence type="inferred from homology"/>
<accession>A0A812J627</accession>
<dbReference type="EMBL" id="CAJNIZ010001741">
    <property type="protein sequence ID" value="CAE7198373.1"/>
    <property type="molecule type" value="Genomic_DNA"/>
</dbReference>
<evidence type="ECO:0000256" key="2">
    <source>
        <dbReference type="ARBA" id="ARBA00022679"/>
    </source>
</evidence>
<evidence type="ECO:0000256" key="3">
    <source>
        <dbReference type="PROSITE-ProRule" id="PRU01319"/>
    </source>
</evidence>
<reference evidence="7" key="1">
    <citation type="submission" date="2021-02" db="EMBL/GenBank/DDBJ databases">
        <authorList>
            <person name="Dougan E. K."/>
            <person name="Rhodes N."/>
            <person name="Thang M."/>
            <person name="Chan C."/>
        </authorList>
    </citation>
    <scope>NUCLEOTIDE SEQUENCE</scope>
</reference>
<dbReference type="InterPro" id="IPR024567">
    <property type="entry name" value="RNase_HII/HIII_dom"/>
</dbReference>
<dbReference type="InterPro" id="IPR012337">
    <property type="entry name" value="RNaseH-like_sf"/>
</dbReference>
<dbReference type="GO" id="GO:0003723">
    <property type="term" value="F:RNA binding"/>
    <property type="evidence" value="ECO:0007669"/>
    <property type="project" value="UniProtKB-UniRule"/>
</dbReference>
<feature type="region of interest" description="Disordered" evidence="5">
    <location>
        <begin position="213"/>
        <end position="237"/>
    </location>
</feature>
<dbReference type="GO" id="GO:0016740">
    <property type="term" value="F:transferase activity"/>
    <property type="evidence" value="ECO:0007669"/>
    <property type="project" value="UniProtKB-KW"/>
</dbReference>
<evidence type="ECO:0000256" key="5">
    <source>
        <dbReference type="SAM" id="MobiDB-lite"/>
    </source>
</evidence>
<gene>
    <name evidence="7" type="primary">rnhB</name>
    <name evidence="7" type="ORF">SPIL2461_LOCUS1715</name>
</gene>
<keyword evidence="4" id="KW-0540">Nuclease</keyword>
<dbReference type="InterPro" id="IPR036397">
    <property type="entry name" value="RNaseH_sf"/>
</dbReference>
<comment type="similarity">
    <text evidence="1">Belongs to the glycosyltransferase 90 family.</text>
</comment>
<dbReference type="PANTHER" id="PTHR12203">
    <property type="entry name" value="KDEL LYS-ASP-GLU-LEU CONTAINING - RELATED"/>
    <property type="match status" value="1"/>
</dbReference>
<dbReference type="SUPFAM" id="SSF53098">
    <property type="entry name" value="Ribonuclease H-like"/>
    <property type="match status" value="1"/>
</dbReference>
<dbReference type="Proteomes" id="UP000649617">
    <property type="component" value="Unassembled WGS sequence"/>
</dbReference>
<name>A0A812J627_SYMPI</name>
<comment type="similarity">
    <text evidence="4">Belongs to the RNase HII family.</text>
</comment>
<dbReference type="SMART" id="SM00672">
    <property type="entry name" value="CAP10"/>
    <property type="match status" value="1"/>
</dbReference>
<comment type="caution">
    <text evidence="3">Lacks conserved residue(s) required for the propagation of feature annotation.</text>
</comment>
<dbReference type="EC" id="3.1.26.4" evidence="4"/>
<evidence type="ECO:0000256" key="4">
    <source>
        <dbReference type="RuleBase" id="RU003515"/>
    </source>
</evidence>
<dbReference type="GO" id="GO:0004523">
    <property type="term" value="F:RNA-DNA hybrid ribonuclease activity"/>
    <property type="evidence" value="ECO:0007669"/>
    <property type="project" value="UniProtKB-EC"/>
</dbReference>
<dbReference type="PROSITE" id="PS51975">
    <property type="entry name" value="RNASE_H_2"/>
    <property type="match status" value="1"/>
</dbReference>
<feature type="domain" description="RNase H type-2" evidence="6">
    <location>
        <begin position="1"/>
        <end position="216"/>
    </location>
</feature>